<dbReference type="Proteomes" id="UP000320011">
    <property type="component" value="Unassembled WGS sequence"/>
</dbReference>
<accession>A0A557ZSM6</accession>
<evidence type="ECO:0000313" key="2">
    <source>
        <dbReference type="EMBL" id="TVT14992.1"/>
    </source>
</evidence>
<reference evidence="2 3" key="1">
    <citation type="submission" date="2019-07" db="EMBL/GenBank/DDBJ databases">
        <authorList>
            <person name="Duangmal K."/>
            <person name="Teo W.F.A."/>
        </authorList>
    </citation>
    <scope>NUCLEOTIDE SEQUENCE [LARGE SCALE GENOMIC DNA]</scope>
    <source>
        <strain evidence="2 3">TBRC 6029</strain>
    </source>
</reference>
<evidence type="ECO:0000259" key="1">
    <source>
        <dbReference type="PROSITE" id="PS50943"/>
    </source>
</evidence>
<dbReference type="SUPFAM" id="SSF47413">
    <property type="entry name" value="lambda repressor-like DNA-binding domains"/>
    <property type="match status" value="1"/>
</dbReference>
<dbReference type="Pfam" id="PF13560">
    <property type="entry name" value="HTH_31"/>
    <property type="match status" value="1"/>
</dbReference>
<proteinExistence type="predicted"/>
<comment type="caution">
    <text evidence="2">The sequence shown here is derived from an EMBL/GenBank/DDBJ whole genome shotgun (WGS) entry which is preliminary data.</text>
</comment>
<organism evidence="2 3">
    <name type="scientific">Amycolatopsis rhizosphaerae</name>
    <dbReference type="NCBI Taxonomy" id="2053003"/>
    <lineage>
        <taxon>Bacteria</taxon>
        <taxon>Bacillati</taxon>
        <taxon>Actinomycetota</taxon>
        <taxon>Actinomycetes</taxon>
        <taxon>Pseudonocardiales</taxon>
        <taxon>Pseudonocardiaceae</taxon>
        <taxon>Amycolatopsis</taxon>
    </lineage>
</organism>
<keyword evidence="3" id="KW-1185">Reference proteome</keyword>
<reference evidence="2 3" key="2">
    <citation type="submission" date="2019-08" db="EMBL/GenBank/DDBJ databases">
        <title>Amycolatopsis acidicola sp. nov., isolated from peat swamp forest soil.</title>
        <authorList>
            <person name="Srisuk N."/>
        </authorList>
    </citation>
    <scope>NUCLEOTIDE SEQUENCE [LARGE SCALE GENOMIC DNA]</scope>
    <source>
        <strain evidence="2 3">TBRC 6029</strain>
    </source>
</reference>
<evidence type="ECO:0000313" key="3">
    <source>
        <dbReference type="Proteomes" id="UP000320011"/>
    </source>
</evidence>
<dbReference type="AlphaFoldDB" id="A0A557ZSM6"/>
<dbReference type="InterPro" id="IPR010982">
    <property type="entry name" value="Lambda_DNA-bd_dom_sf"/>
</dbReference>
<protein>
    <submittedName>
        <fullName evidence="2">Helix-turn-helix transcriptional regulator</fullName>
    </submittedName>
</protein>
<dbReference type="PROSITE" id="PS50943">
    <property type="entry name" value="HTH_CROC1"/>
    <property type="match status" value="1"/>
</dbReference>
<dbReference type="EMBL" id="VJWX01000814">
    <property type="protein sequence ID" value="TVT14992.1"/>
    <property type="molecule type" value="Genomic_DNA"/>
</dbReference>
<dbReference type="CDD" id="cd00093">
    <property type="entry name" value="HTH_XRE"/>
    <property type="match status" value="1"/>
</dbReference>
<feature type="domain" description="HTH cro/C1-type" evidence="1">
    <location>
        <begin position="1"/>
        <end position="56"/>
    </location>
</feature>
<dbReference type="InterPro" id="IPR001387">
    <property type="entry name" value="Cro/C1-type_HTH"/>
</dbReference>
<dbReference type="Gene3D" id="1.10.260.40">
    <property type="entry name" value="lambda repressor-like DNA-binding domains"/>
    <property type="match status" value="1"/>
</dbReference>
<dbReference type="GO" id="GO:0003677">
    <property type="term" value="F:DNA binding"/>
    <property type="evidence" value="ECO:0007669"/>
    <property type="project" value="InterPro"/>
</dbReference>
<gene>
    <name evidence="2" type="ORF">FNH05_37125</name>
</gene>
<sequence length="384" mass="40602">MRLLRHARGKSLAVVAGRAGISPSYLSRLEAGERALDRRSLIVALADALEVAPSELTGVPLGLAGEPGADQALVEVRMAMLAVAMGEPDGEVQPVERLRARVGALLTAVNDAHGDVTGARLPSLIRDLHTTLAAGRHEREILRLLALAHMQGTEAWLAMAGAPNDLTWQAATLSRAAAEALDEPVSLGIAAYGSALALLSAGALDLAARTLHTVALPTATVDELQLAGSLSLVSSLVSAARRDTAARTSALTHAAELAGRTGETNVMGFGFGPSNVGVWRMQCALEAGEHAEAAKIAAEVDPEALTVRARRAVYWRDRARSVARLPRQRDAAVVMLRRAERLSPDHVRRHPFTVSLLEELVSKAKRDAVGRELRGLAFRAGLPV</sequence>
<name>A0A557ZSM6_9PSEU</name>
<dbReference type="OrthoDB" id="4516646at2"/>
<dbReference type="SMART" id="SM00530">
    <property type="entry name" value="HTH_XRE"/>
    <property type="match status" value="1"/>
</dbReference>